<name>A0A8H5CM07_9AGAR</name>
<dbReference type="AlphaFoldDB" id="A0A8H5CM07"/>
<reference evidence="1 2" key="1">
    <citation type="journal article" date="2020" name="ISME J.">
        <title>Uncovering the hidden diversity of litter-decomposition mechanisms in mushroom-forming fungi.</title>
        <authorList>
            <person name="Floudas D."/>
            <person name="Bentzer J."/>
            <person name="Ahren D."/>
            <person name="Johansson T."/>
            <person name="Persson P."/>
            <person name="Tunlid A."/>
        </authorList>
    </citation>
    <scope>NUCLEOTIDE SEQUENCE [LARGE SCALE GENOMIC DNA]</scope>
    <source>
        <strain evidence="1 2">CBS 291.85</strain>
    </source>
</reference>
<organism evidence="1 2">
    <name type="scientific">Tetrapyrgos nigripes</name>
    <dbReference type="NCBI Taxonomy" id="182062"/>
    <lineage>
        <taxon>Eukaryota</taxon>
        <taxon>Fungi</taxon>
        <taxon>Dikarya</taxon>
        <taxon>Basidiomycota</taxon>
        <taxon>Agaricomycotina</taxon>
        <taxon>Agaricomycetes</taxon>
        <taxon>Agaricomycetidae</taxon>
        <taxon>Agaricales</taxon>
        <taxon>Marasmiineae</taxon>
        <taxon>Marasmiaceae</taxon>
        <taxon>Tetrapyrgos</taxon>
    </lineage>
</organism>
<dbReference type="Proteomes" id="UP000559256">
    <property type="component" value="Unassembled WGS sequence"/>
</dbReference>
<keyword evidence="2" id="KW-1185">Reference proteome</keyword>
<comment type="caution">
    <text evidence="1">The sequence shown here is derived from an EMBL/GenBank/DDBJ whole genome shotgun (WGS) entry which is preliminary data.</text>
</comment>
<accession>A0A8H5CM07</accession>
<dbReference type="EMBL" id="JAACJM010000134">
    <property type="protein sequence ID" value="KAF5343749.1"/>
    <property type="molecule type" value="Genomic_DNA"/>
</dbReference>
<proteinExistence type="predicted"/>
<sequence length="77" mass="8339">MSLPTVNFSGYTVKWATGGLPTYVRYPTLASIGEADSVEGFEERPELIEATSAESPRSSQEGQNKLFLFVGLGIPRS</sequence>
<evidence type="ECO:0000313" key="2">
    <source>
        <dbReference type="Proteomes" id="UP000559256"/>
    </source>
</evidence>
<protein>
    <submittedName>
        <fullName evidence="1">Uncharacterized protein</fullName>
    </submittedName>
</protein>
<gene>
    <name evidence="1" type="ORF">D9758_015347</name>
</gene>
<evidence type="ECO:0000313" key="1">
    <source>
        <dbReference type="EMBL" id="KAF5343749.1"/>
    </source>
</evidence>